<dbReference type="EMBL" id="JABFTP020000124">
    <property type="protein sequence ID" value="KAL3279469.1"/>
    <property type="molecule type" value="Genomic_DNA"/>
</dbReference>
<organism evidence="2 3">
    <name type="scientific">Cryptolaemus montrouzieri</name>
    <dbReference type="NCBI Taxonomy" id="559131"/>
    <lineage>
        <taxon>Eukaryota</taxon>
        <taxon>Metazoa</taxon>
        <taxon>Ecdysozoa</taxon>
        <taxon>Arthropoda</taxon>
        <taxon>Hexapoda</taxon>
        <taxon>Insecta</taxon>
        <taxon>Pterygota</taxon>
        <taxon>Neoptera</taxon>
        <taxon>Endopterygota</taxon>
        <taxon>Coleoptera</taxon>
        <taxon>Polyphaga</taxon>
        <taxon>Cucujiformia</taxon>
        <taxon>Coccinelloidea</taxon>
        <taxon>Coccinellidae</taxon>
        <taxon>Scymninae</taxon>
        <taxon>Scymnini</taxon>
        <taxon>Cryptolaemus</taxon>
    </lineage>
</organism>
<sequence length="117" mass="13255">MKILGNTFEAAKLAIPTIKKPENTREPSATTHEAESQWSPKQGSYLRSASETAGLKAPENNKRTPVESPEADDFRLTTRQLKKARRQNAKLLKRQEESKPQTTKASPRKIEEQKKIK</sequence>
<feature type="compositionally biased region" description="Basic residues" evidence="1">
    <location>
        <begin position="80"/>
        <end position="92"/>
    </location>
</feature>
<evidence type="ECO:0000256" key="1">
    <source>
        <dbReference type="SAM" id="MobiDB-lite"/>
    </source>
</evidence>
<protein>
    <submittedName>
        <fullName evidence="2">Uncharacterized protein</fullName>
    </submittedName>
</protein>
<proteinExistence type="predicted"/>
<evidence type="ECO:0000313" key="3">
    <source>
        <dbReference type="Proteomes" id="UP001516400"/>
    </source>
</evidence>
<gene>
    <name evidence="2" type="ORF">HHI36_016979</name>
</gene>
<feature type="compositionally biased region" description="Polar residues" evidence="1">
    <location>
        <begin position="26"/>
        <end position="51"/>
    </location>
</feature>
<keyword evidence="3" id="KW-1185">Reference proteome</keyword>
<reference evidence="2 3" key="1">
    <citation type="journal article" date="2021" name="BMC Biol.">
        <title>Horizontally acquired antibacterial genes associated with adaptive radiation of ladybird beetles.</title>
        <authorList>
            <person name="Li H.S."/>
            <person name="Tang X.F."/>
            <person name="Huang Y.H."/>
            <person name="Xu Z.Y."/>
            <person name="Chen M.L."/>
            <person name="Du X.Y."/>
            <person name="Qiu B.Y."/>
            <person name="Chen P.T."/>
            <person name="Zhang W."/>
            <person name="Slipinski A."/>
            <person name="Escalona H.E."/>
            <person name="Waterhouse R.M."/>
            <person name="Zwick A."/>
            <person name="Pang H."/>
        </authorList>
    </citation>
    <scope>NUCLEOTIDE SEQUENCE [LARGE SCALE GENOMIC DNA]</scope>
    <source>
        <strain evidence="2">SYSU2018</strain>
    </source>
</reference>
<comment type="caution">
    <text evidence="2">The sequence shown here is derived from an EMBL/GenBank/DDBJ whole genome shotgun (WGS) entry which is preliminary data.</text>
</comment>
<feature type="region of interest" description="Disordered" evidence="1">
    <location>
        <begin position="16"/>
        <end position="117"/>
    </location>
</feature>
<accession>A0ABD2NLP7</accession>
<feature type="compositionally biased region" description="Basic and acidic residues" evidence="1">
    <location>
        <begin position="108"/>
        <end position="117"/>
    </location>
</feature>
<name>A0ABD2NLP7_9CUCU</name>
<dbReference type="AlphaFoldDB" id="A0ABD2NLP7"/>
<evidence type="ECO:0000313" key="2">
    <source>
        <dbReference type="EMBL" id="KAL3279469.1"/>
    </source>
</evidence>
<dbReference type="Proteomes" id="UP001516400">
    <property type="component" value="Unassembled WGS sequence"/>
</dbReference>